<dbReference type="OrthoDB" id="2020977at2"/>
<proteinExistence type="predicted"/>
<organism evidence="1 2">
    <name type="scientific">Mycolicibacterium canariasense</name>
    <name type="common">Mycobacterium canariasense</name>
    <dbReference type="NCBI Taxonomy" id="228230"/>
    <lineage>
        <taxon>Bacteria</taxon>
        <taxon>Bacillati</taxon>
        <taxon>Actinomycetota</taxon>
        <taxon>Actinomycetes</taxon>
        <taxon>Mycobacteriales</taxon>
        <taxon>Mycobacteriaceae</taxon>
        <taxon>Mycolicibacterium</taxon>
    </lineage>
</organism>
<reference evidence="2" key="2">
    <citation type="submission" date="2016-02" db="EMBL/GenBank/DDBJ databases">
        <title>Draft genome sequence of five rapidly growing Mycobacterium species.</title>
        <authorList>
            <person name="Katahira K."/>
            <person name="Gotou Y."/>
            <person name="Iida K."/>
            <person name="Ogura Y."/>
            <person name="Hayashi T."/>
        </authorList>
    </citation>
    <scope>NUCLEOTIDE SEQUENCE [LARGE SCALE GENOMIC DNA]</scope>
    <source>
        <strain evidence="2">JCM15298</strain>
    </source>
</reference>
<keyword evidence="2" id="KW-1185">Reference proteome</keyword>
<dbReference type="EMBL" id="BCSY01000035">
    <property type="protein sequence ID" value="GAS94876.1"/>
    <property type="molecule type" value="Genomic_DNA"/>
</dbReference>
<dbReference type="Proteomes" id="UP000069443">
    <property type="component" value="Unassembled WGS sequence"/>
</dbReference>
<gene>
    <name evidence="1" type="ORF">RMCC_1842</name>
</gene>
<protein>
    <submittedName>
        <fullName evidence="1">Uncharacterized protein</fullName>
    </submittedName>
</protein>
<evidence type="ECO:0000313" key="2">
    <source>
        <dbReference type="Proteomes" id="UP000069443"/>
    </source>
</evidence>
<dbReference type="RefSeq" id="WP_062656066.1">
    <property type="nucleotide sequence ID" value="NZ_BCSY01000035.1"/>
</dbReference>
<evidence type="ECO:0000313" key="1">
    <source>
        <dbReference type="EMBL" id="GAS94876.1"/>
    </source>
</evidence>
<name>A0A100WBA4_MYCCR</name>
<reference evidence="2" key="1">
    <citation type="journal article" date="2016" name="Genome Announc.">
        <title>Draft Genome Sequences of Five Rapidly Growing Mycobacterium Species, M. thermoresistibile, M. fortuitum subsp. acetamidolyticum, M. canariasense, M. brisbanense, and M. novocastrense.</title>
        <authorList>
            <person name="Katahira K."/>
            <person name="Ogura Y."/>
            <person name="Gotoh Y."/>
            <person name="Hayashi T."/>
        </authorList>
    </citation>
    <scope>NUCLEOTIDE SEQUENCE [LARGE SCALE GENOMIC DNA]</scope>
    <source>
        <strain evidence="2">JCM15298</strain>
    </source>
</reference>
<sequence length="95" mass="10232">MQLRHICEVCGTDAVLDCEAAHAAGWDYPPHMGAFTIVSARTCPNCPIQQTVWWALVIDGFTTDMLTDAQRTTVARILGEPASIAVPETGDENGT</sequence>
<dbReference type="STRING" id="228230.RMCC_1842"/>
<dbReference type="AlphaFoldDB" id="A0A100WBA4"/>
<accession>A0A100WBA4</accession>
<comment type="caution">
    <text evidence="1">The sequence shown here is derived from an EMBL/GenBank/DDBJ whole genome shotgun (WGS) entry which is preliminary data.</text>
</comment>